<dbReference type="Proteomes" id="UP000243778">
    <property type="component" value="Unassembled WGS sequence"/>
</dbReference>
<gene>
    <name evidence="4" type="ORF">SAMN05216287_2098</name>
</gene>
<feature type="transmembrane region" description="Helical" evidence="2">
    <location>
        <begin position="436"/>
        <end position="454"/>
    </location>
</feature>
<proteinExistence type="predicted"/>
<dbReference type="OrthoDB" id="5298707at2"/>
<dbReference type="InterPro" id="IPR018392">
    <property type="entry name" value="LysM"/>
</dbReference>
<dbReference type="InterPro" id="IPR038440">
    <property type="entry name" value="FimV_C_sf"/>
</dbReference>
<evidence type="ECO:0000259" key="3">
    <source>
        <dbReference type="PROSITE" id="PS51782"/>
    </source>
</evidence>
<dbReference type="STRING" id="1007099.SAMN05216287_2098"/>
<reference evidence="5" key="1">
    <citation type="submission" date="2016-10" db="EMBL/GenBank/DDBJ databases">
        <authorList>
            <person name="Varghese N."/>
            <person name="Submissions S."/>
        </authorList>
    </citation>
    <scope>NUCLEOTIDE SEQUENCE [LARGE SCALE GENOMIC DNA]</scope>
    <source>
        <strain evidence="5">NRRL B-59562</strain>
    </source>
</reference>
<dbReference type="PROSITE" id="PS51782">
    <property type="entry name" value="LYSM"/>
    <property type="match status" value="1"/>
</dbReference>
<protein>
    <submittedName>
        <fullName evidence="4">Pilus assembly protein FimV</fullName>
    </submittedName>
</protein>
<dbReference type="Gene3D" id="1.20.58.2200">
    <property type="match status" value="1"/>
</dbReference>
<dbReference type="RefSeq" id="WP_090227606.1">
    <property type="nucleotide sequence ID" value="NZ_FNNU01000003.1"/>
</dbReference>
<accession>A0A1H2YY91</accession>
<evidence type="ECO:0000313" key="4">
    <source>
        <dbReference type="EMBL" id="SDX10047.1"/>
    </source>
</evidence>
<evidence type="ECO:0000256" key="1">
    <source>
        <dbReference type="SAM" id="MobiDB-lite"/>
    </source>
</evidence>
<dbReference type="EMBL" id="FNNU01000003">
    <property type="protein sequence ID" value="SDX10047.1"/>
    <property type="molecule type" value="Genomic_DNA"/>
</dbReference>
<sequence length="763" mass="81101">MARVHQLLVLTLVSGSALYSGLVPALGLGDINLQSALNQPLSAEIELLDVGDLTRDEIKVRLASQSAFDQSGVDRPFFLNDLRFTPVVRGKSSVVRVVSTQPVREPYLNFIVEVARPGGTLLREYTLLLDPPESSYLASAAPAPSAAAAPSRAPRAAAAPAVRSAPAAARAPSGPLPAAVQGKRYRVASGDSLWAIARRFNPGGEASLEGLMRDIQLLNPQAFVGGEAHRLKVGAELLLPDALAEEAPPAMLSLSSEDEELENTRPSAPMPGVPGSPESQAALQRRVDEELASSTGESQSLQQQMRDLQNQLQILQQQLSERDQQLASLESRLGATPATVPQATAPAAAEPGPSAAAPADFTASGQPETPPADAVAPLDDQASAAAPQDESEPALPPADAAQTAPAQTSPAAEPAPAAPVAEEPAAEAEQSTGSSVWLIGAFCLVMLLALLLLLRRRRKPARLPDPQVVVVPVVEDDALVSPARVRSAASVEQPVETRTQISTDPLEAANIYIAYGRFGEAESTLRHALENAPARMDLRLRLLEVLAENGDLGGFAREEAVLREMGASPAQLERIKTRYPAMNADADAVAMADSRVDPLQDAVLDLDDLPAAPVAHAAPDEDPNDYPLNLDDLSLDADWDLINPFPNQASRAGQGKAEVEEEPDFHSNLQELPEVFELDEPEQPSARSGFEADLSDDFLDAFGDDLSSERPLDDLAASRKMSLAMTYIEQGEIQSACNILNEVIDQGDEQQKEEARELLSRIA</sequence>
<keyword evidence="2" id="KW-0812">Transmembrane</keyword>
<feature type="compositionally biased region" description="Low complexity" evidence="1">
    <location>
        <begin position="339"/>
        <end position="359"/>
    </location>
</feature>
<keyword evidence="5" id="KW-1185">Reference proteome</keyword>
<dbReference type="InterPro" id="IPR057840">
    <property type="entry name" value="FimV_N"/>
</dbReference>
<dbReference type="CDD" id="cd00118">
    <property type="entry name" value="LysM"/>
    <property type="match status" value="1"/>
</dbReference>
<dbReference type="InterPro" id="IPR036779">
    <property type="entry name" value="LysM_dom_sf"/>
</dbReference>
<evidence type="ECO:0000256" key="2">
    <source>
        <dbReference type="SAM" id="Phobius"/>
    </source>
</evidence>
<dbReference type="AlphaFoldDB" id="A0A1H2YY91"/>
<organism evidence="4 5">
    <name type="scientific">Pseudomonas kuykendallii</name>
    <dbReference type="NCBI Taxonomy" id="1007099"/>
    <lineage>
        <taxon>Bacteria</taxon>
        <taxon>Pseudomonadati</taxon>
        <taxon>Pseudomonadota</taxon>
        <taxon>Gammaproteobacteria</taxon>
        <taxon>Pseudomonadales</taxon>
        <taxon>Pseudomonadaceae</taxon>
        <taxon>Pseudomonas</taxon>
    </lineage>
</organism>
<dbReference type="SMART" id="SM00257">
    <property type="entry name" value="LysM"/>
    <property type="match status" value="1"/>
</dbReference>
<feature type="region of interest" description="Disordered" evidence="1">
    <location>
        <begin position="255"/>
        <end position="305"/>
    </location>
</feature>
<dbReference type="Gene3D" id="3.10.350.10">
    <property type="entry name" value="LysM domain"/>
    <property type="match status" value="1"/>
</dbReference>
<evidence type="ECO:0000313" key="5">
    <source>
        <dbReference type="Proteomes" id="UP000243778"/>
    </source>
</evidence>
<feature type="compositionally biased region" description="Low complexity" evidence="1">
    <location>
        <begin position="397"/>
        <end position="427"/>
    </location>
</feature>
<dbReference type="NCBIfam" id="TIGR03504">
    <property type="entry name" value="FimV_Cterm"/>
    <property type="match status" value="1"/>
</dbReference>
<name>A0A1H2YY91_9PSED</name>
<feature type="domain" description="LysM" evidence="3">
    <location>
        <begin position="183"/>
        <end position="239"/>
    </location>
</feature>
<dbReference type="Pfam" id="PF25800">
    <property type="entry name" value="FimV_N"/>
    <property type="match status" value="1"/>
</dbReference>
<keyword evidence="2" id="KW-1133">Transmembrane helix</keyword>
<feature type="region of interest" description="Disordered" evidence="1">
    <location>
        <begin position="339"/>
        <end position="427"/>
    </location>
</feature>
<keyword evidence="2" id="KW-0472">Membrane</keyword>
<dbReference type="InterPro" id="IPR020011">
    <property type="entry name" value="FimV_C"/>
</dbReference>